<feature type="transmembrane region" description="Helical" evidence="3">
    <location>
        <begin position="210"/>
        <end position="232"/>
    </location>
</feature>
<organism evidence="5 6">
    <name type="scientific">Luminiphilus syltensis NOR5-1B</name>
    <dbReference type="NCBI Taxonomy" id="565045"/>
    <lineage>
        <taxon>Bacteria</taxon>
        <taxon>Pseudomonadati</taxon>
        <taxon>Pseudomonadota</taxon>
        <taxon>Gammaproteobacteria</taxon>
        <taxon>Cellvibrionales</taxon>
        <taxon>Halieaceae</taxon>
        <taxon>Luminiphilus</taxon>
    </lineage>
</organism>
<dbReference type="PANTHER" id="PTHR45138">
    <property type="entry name" value="REGULATORY COMPONENTS OF SENSORY TRANSDUCTION SYSTEM"/>
    <property type="match status" value="1"/>
</dbReference>
<dbReference type="Gene3D" id="3.30.70.270">
    <property type="match status" value="1"/>
</dbReference>
<dbReference type="PROSITE" id="PS50887">
    <property type="entry name" value="GGDEF"/>
    <property type="match status" value="1"/>
</dbReference>
<dbReference type="InterPro" id="IPR029787">
    <property type="entry name" value="Nucleotide_cyclase"/>
</dbReference>
<dbReference type="NCBIfam" id="TIGR00254">
    <property type="entry name" value="GGDEF"/>
    <property type="match status" value="1"/>
</dbReference>
<dbReference type="eggNOG" id="COG3706">
    <property type="taxonomic scope" value="Bacteria"/>
</dbReference>
<evidence type="ECO:0000256" key="2">
    <source>
        <dbReference type="ARBA" id="ARBA00034247"/>
    </source>
</evidence>
<accession>B8KWS7</accession>
<dbReference type="Proteomes" id="UP000004699">
    <property type="component" value="Unassembled WGS sequence"/>
</dbReference>
<evidence type="ECO:0000259" key="4">
    <source>
        <dbReference type="PROSITE" id="PS50887"/>
    </source>
</evidence>
<protein>
    <recommendedName>
        <fullName evidence="1">diguanylate cyclase</fullName>
        <ecNumber evidence="1">2.7.7.65</ecNumber>
    </recommendedName>
</protein>
<reference evidence="6" key="1">
    <citation type="journal article" date="2013" name="BMC Microbiol.">
        <title>Taxonomy and evolution of bacteriochlorophyll a-containing members of the OM60/NOR5 clade of marine gammaproteobacteria: description of Luminiphilus syltensis gen. nov., sp. nov., reclassification of Haliea rubra as Pseudohaliea rubra gen. nov., comb. nov., and emendation of Chromatocurvus halotolerans.</title>
        <authorList>
            <person name="Spring S."/>
            <person name="Riedel T."/>
            <person name="Sproer C."/>
            <person name="Yan S."/>
            <person name="Harder J."/>
            <person name="Fuchs B.M."/>
        </authorList>
    </citation>
    <scope>NUCLEOTIDE SEQUENCE [LARGE SCALE GENOMIC DNA]</scope>
    <source>
        <strain evidence="6">NOR51-B</strain>
    </source>
</reference>
<keyword evidence="3" id="KW-1133">Transmembrane helix</keyword>
<gene>
    <name evidence="5" type="ORF">NOR51B_2231</name>
</gene>
<dbReference type="InterPro" id="IPR000160">
    <property type="entry name" value="GGDEF_dom"/>
</dbReference>
<dbReference type="PANTHER" id="PTHR45138:SF9">
    <property type="entry name" value="DIGUANYLATE CYCLASE DGCM-RELATED"/>
    <property type="match status" value="1"/>
</dbReference>
<feature type="transmembrane region" description="Helical" evidence="3">
    <location>
        <begin position="23"/>
        <end position="42"/>
    </location>
</feature>
<dbReference type="OrthoDB" id="9812260at2"/>
<dbReference type="EC" id="2.7.7.65" evidence="1"/>
<evidence type="ECO:0000313" key="6">
    <source>
        <dbReference type="Proteomes" id="UP000004699"/>
    </source>
</evidence>
<evidence type="ECO:0000256" key="3">
    <source>
        <dbReference type="SAM" id="Phobius"/>
    </source>
</evidence>
<dbReference type="GO" id="GO:0052621">
    <property type="term" value="F:diguanylate cyclase activity"/>
    <property type="evidence" value="ECO:0007669"/>
    <property type="project" value="UniProtKB-EC"/>
</dbReference>
<dbReference type="HOGENOM" id="CLU_656885_0_0_6"/>
<name>B8KWS7_9GAMM</name>
<evidence type="ECO:0000256" key="1">
    <source>
        <dbReference type="ARBA" id="ARBA00012528"/>
    </source>
</evidence>
<proteinExistence type="predicted"/>
<keyword evidence="3" id="KW-0472">Membrane</keyword>
<dbReference type="InterPro" id="IPR043128">
    <property type="entry name" value="Rev_trsase/Diguanyl_cyclase"/>
</dbReference>
<keyword evidence="6" id="KW-1185">Reference proteome</keyword>
<dbReference type="EMBL" id="DS999411">
    <property type="protein sequence ID" value="EED36281.1"/>
    <property type="molecule type" value="Genomic_DNA"/>
</dbReference>
<sequence length="418" mass="46911">MSNNNGFAAGPFRFARLFMRPQGIFLIAAFFMMPLVSGYSLLTSSKQQLDEELSLLCREVVSTFTAESYLEFVSDPSRTALARYDFMEKLGIIHKSNPKIEYIYTLRGSGDNWYFLLDTLQDPNTYAAVSQRSPSAVASNWLEPYEYPDDFLMSIEVLKQGEVWVDPAIFTDDYGSTVGCMIPIYQDKDVMHVLGLDYRADQLQALKKPVVLAIGYGGVVGLILLLVSQYYLRSYLSIKEKLLEQLKITSTTDTLTGIANRNALFESARALIQQRQPGTFLAAAIIDLDLFKNINDTYGHQAGDETLIVFARLLDEYCNARKFVVGRIGGEEFGVVCVTRNRDDMLNTLSSLKAALKKVTISSGEQTFDVTFSAGYAVSTDKEELHELMKLADFALYESKDSGRNRITLYHPEVVPEI</sequence>
<dbReference type="InterPro" id="IPR050469">
    <property type="entry name" value="Diguanylate_Cyclase"/>
</dbReference>
<keyword evidence="3" id="KW-0812">Transmembrane</keyword>
<dbReference type="SMART" id="SM00267">
    <property type="entry name" value="GGDEF"/>
    <property type="match status" value="1"/>
</dbReference>
<dbReference type="Pfam" id="PF00990">
    <property type="entry name" value="GGDEF"/>
    <property type="match status" value="1"/>
</dbReference>
<dbReference type="RefSeq" id="WP_009021025.1">
    <property type="nucleotide sequence ID" value="NZ_DS999411.1"/>
</dbReference>
<dbReference type="STRING" id="565045.NOR51B_2231"/>
<evidence type="ECO:0000313" key="5">
    <source>
        <dbReference type="EMBL" id="EED36281.1"/>
    </source>
</evidence>
<dbReference type="SUPFAM" id="SSF55073">
    <property type="entry name" value="Nucleotide cyclase"/>
    <property type="match status" value="1"/>
</dbReference>
<comment type="catalytic activity">
    <reaction evidence="2">
        <text>2 GTP = 3',3'-c-di-GMP + 2 diphosphate</text>
        <dbReference type="Rhea" id="RHEA:24898"/>
        <dbReference type="ChEBI" id="CHEBI:33019"/>
        <dbReference type="ChEBI" id="CHEBI:37565"/>
        <dbReference type="ChEBI" id="CHEBI:58805"/>
        <dbReference type="EC" id="2.7.7.65"/>
    </reaction>
</comment>
<dbReference type="AlphaFoldDB" id="B8KWS7"/>
<feature type="domain" description="GGDEF" evidence="4">
    <location>
        <begin position="279"/>
        <end position="412"/>
    </location>
</feature>
<dbReference type="CDD" id="cd01949">
    <property type="entry name" value="GGDEF"/>
    <property type="match status" value="1"/>
</dbReference>